<keyword evidence="1" id="KW-0472">Membrane</keyword>
<keyword evidence="2" id="KW-0614">Plasmid</keyword>
<keyword evidence="1" id="KW-1133">Transmembrane helix</keyword>
<proteinExistence type="predicted"/>
<accession>A0A0S2ZQI4</accession>
<keyword evidence="1" id="KW-0812">Transmembrane</keyword>
<evidence type="ECO:0000256" key="1">
    <source>
        <dbReference type="SAM" id="Phobius"/>
    </source>
</evidence>
<feature type="transmembrane region" description="Helical" evidence="1">
    <location>
        <begin position="110"/>
        <end position="130"/>
    </location>
</feature>
<sequence>MNKMFFILIIILYLYLLVYLNKKIKEANDIIDIYFEKLEIVVRDFEEKAHISVKKYLVPTKEERRIYKEVLDSISNLEKLIKYKVECTFILMITILLITIYNIKAYEISYLVYIQVFTFFFSFIHFLILFNNSIFKIKELKELKSILGILLNLK</sequence>
<dbReference type="AlphaFoldDB" id="A0A0S2ZQI4"/>
<evidence type="ECO:0000313" key="3">
    <source>
        <dbReference type="Proteomes" id="UP000063275"/>
    </source>
</evidence>
<reference evidence="2 3" key="1">
    <citation type="submission" date="2015-11" db="EMBL/GenBank/DDBJ databases">
        <authorList>
            <person name="Zhang Y."/>
            <person name="Guo Z."/>
        </authorList>
    </citation>
    <scope>NUCLEOTIDE SEQUENCE [LARGE SCALE GENOMIC DNA]</scope>
    <source>
        <strain evidence="2 3">ChDC F174</strain>
        <plasmid evidence="3">Plasmid unnamed1</plasmid>
    </source>
</reference>
<evidence type="ECO:0000313" key="2">
    <source>
        <dbReference type="EMBL" id="ALQ41232.1"/>
    </source>
</evidence>
<feature type="transmembrane region" description="Helical" evidence="1">
    <location>
        <begin position="6"/>
        <end position="21"/>
    </location>
</feature>
<dbReference type="GeneID" id="60659047"/>
<geneLocation type="plasmid" evidence="2">
    <name>unnamed1</name>
</geneLocation>
<feature type="transmembrane region" description="Helical" evidence="1">
    <location>
        <begin position="85"/>
        <end position="104"/>
    </location>
</feature>
<organism evidence="2">
    <name type="scientific">Fusobacterium hwasookii ChDC F174</name>
    <dbReference type="NCBI Taxonomy" id="1307442"/>
    <lineage>
        <taxon>Bacteria</taxon>
        <taxon>Fusobacteriati</taxon>
        <taxon>Fusobacteriota</taxon>
        <taxon>Fusobacteriia</taxon>
        <taxon>Fusobacteriales</taxon>
        <taxon>Fusobacteriaceae</taxon>
        <taxon>Fusobacterium</taxon>
    </lineage>
</organism>
<name>A0A0S2ZQI4_9FUSO</name>
<dbReference type="RefSeq" id="WP_029493430.1">
    <property type="nucleotide sequence ID" value="NZ_ATKF01000081.1"/>
</dbReference>
<dbReference type="KEGG" id="fhw:RN87_11780"/>
<protein>
    <submittedName>
        <fullName evidence="2">Uncharacterized protein</fullName>
    </submittedName>
</protein>
<dbReference type="Proteomes" id="UP000063275">
    <property type="component" value="Plasmid unnamed1"/>
</dbReference>
<dbReference type="EMBL" id="CP013332">
    <property type="protein sequence ID" value="ALQ41232.1"/>
    <property type="molecule type" value="Genomic_DNA"/>
</dbReference>
<gene>
    <name evidence="2" type="ORF">RN87_11780</name>
</gene>
<dbReference type="OrthoDB" id="9966046at2"/>